<dbReference type="CDD" id="cd02573">
    <property type="entry name" value="PseudoU_synth_EcTruB"/>
    <property type="match status" value="1"/>
</dbReference>
<evidence type="ECO:0000313" key="10">
    <source>
        <dbReference type="Proteomes" id="UP000188929"/>
    </source>
</evidence>
<dbReference type="PANTHER" id="PTHR13767:SF2">
    <property type="entry name" value="PSEUDOURIDYLATE SYNTHASE TRUB1"/>
    <property type="match status" value="1"/>
</dbReference>
<dbReference type="InterPro" id="IPR032819">
    <property type="entry name" value="TruB_C"/>
</dbReference>
<dbReference type="Pfam" id="PF16198">
    <property type="entry name" value="TruB_C_2"/>
    <property type="match status" value="1"/>
</dbReference>
<comment type="function">
    <text evidence="5">Responsible for synthesis of pseudouridine from uracil-55 in the psi GC loop of transfer RNAs.</text>
</comment>
<dbReference type="Pfam" id="PF09142">
    <property type="entry name" value="TruB_C"/>
    <property type="match status" value="1"/>
</dbReference>
<dbReference type="InterPro" id="IPR036974">
    <property type="entry name" value="PUA_sf"/>
</dbReference>
<feature type="domain" description="tRNA pseudouridylate synthase B C-terminal" evidence="8">
    <location>
        <begin position="182"/>
        <end position="223"/>
    </location>
</feature>
<dbReference type="AlphaFoldDB" id="A0A1V2IE03"/>
<evidence type="ECO:0000259" key="7">
    <source>
        <dbReference type="Pfam" id="PF09142"/>
    </source>
</evidence>
<dbReference type="GO" id="GO:0003723">
    <property type="term" value="F:RNA binding"/>
    <property type="evidence" value="ECO:0007669"/>
    <property type="project" value="InterPro"/>
</dbReference>
<dbReference type="PANTHER" id="PTHR13767">
    <property type="entry name" value="TRNA-PSEUDOURIDINE SYNTHASE"/>
    <property type="match status" value="1"/>
</dbReference>
<evidence type="ECO:0000259" key="6">
    <source>
        <dbReference type="Pfam" id="PF01509"/>
    </source>
</evidence>
<evidence type="ECO:0000256" key="5">
    <source>
        <dbReference type="HAMAP-Rule" id="MF_01080"/>
    </source>
</evidence>
<dbReference type="InterPro" id="IPR014780">
    <property type="entry name" value="tRNA_psdUridine_synth_TruB"/>
</dbReference>
<organism evidence="9 10">
    <name type="scientific">Pseudofrankia asymbiotica</name>
    <dbReference type="NCBI Taxonomy" id="1834516"/>
    <lineage>
        <taxon>Bacteria</taxon>
        <taxon>Bacillati</taxon>
        <taxon>Actinomycetota</taxon>
        <taxon>Actinomycetes</taxon>
        <taxon>Frankiales</taxon>
        <taxon>Frankiaceae</taxon>
        <taxon>Pseudofrankia</taxon>
    </lineage>
</organism>
<keyword evidence="3 5" id="KW-0819">tRNA processing</keyword>
<dbReference type="InterPro" id="IPR015947">
    <property type="entry name" value="PUA-like_sf"/>
</dbReference>
<dbReference type="STRING" id="1834516.BL253_10345"/>
<dbReference type="Pfam" id="PF01509">
    <property type="entry name" value="TruB_N"/>
    <property type="match status" value="1"/>
</dbReference>
<feature type="active site" description="Nucleophile" evidence="5">
    <location>
        <position position="39"/>
    </location>
</feature>
<dbReference type="InterPro" id="IPR002501">
    <property type="entry name" value="PsdUridine_synth_N"/>
</dbReference>
<dbReference type="GO" id="GO:1990481">
    <property type="term" value="P:mRNA pseudouridine synthesis"/>
    <property type="evidence" value="ECO:0007669"/>
    <property type="project" value="TreeGrafter"/>
</dbReference>
<dbReference type="HAMAP" id="MF_01080">
    <property type="entry name" value="TruB_bact"/>
    <property type="match status" value="1"/>
</dbReference>
<proteinExistence type="inferred from homology"/>
<dbReference type="Proteomes" id="UP000188929">
    <property type="component" value="Unassembled WGS sequence"/>
</dbReference>
<dbReference type="GO" id="GO:0160148">
    <property type="term" value="F:tRNA pseudouridine(55) synthase activity"/>
    <property type="evidence" value="ECO:0007669"/>
    <property type="project" value="UniProtKB-EC"/>
</dbReference>
<evidence type="ECO:0000256" key="3">
    <source>
        <dbReference type="ARBA" id="ARBA00022694"/>
    </source>
</evidence>
<dbReference type="Gene3D" id="3.30.2350.10">
    <property type="entry name" value="Pseudouridine synthase"/>
    <property type="match status" value="1"/>
</dbReference>
<dbReference type="Gene3D" id="2.30.130.10">
    <property type="entry name" value="PUA domain"/>
    <property type="match status" value="1"/>
</dbReference>
<evidence type="ECO:0000256" key="1">
    <source>
        <dbReference type="ARBA" id="ARBA00000385"/>
    </source>
</evidence>
<dbReference type="SUPFAM" id="SSF55120">
    <property type="entry name" value="Pseudouridine synthase"/>
    <property type="match status" value="1"/>
</dbReference>
<name>A0A1V2IE03_9ACTN</name>
<sequence>MPDGLVVLDKPPGWTSHDVVARARRILRTRKIGHAGTLDPMATGVLLLGVGRATKLLGHLALTSKEYEAVIRLGVTTITDDAEGELVDERPVDAPPEALAAAMAALTGDIDQVPSSVSAVKVDGKRAYARVRAGEDVVLAARRVTVSAFELRGRLDRATGAPDPAGTDLAVRVACSSGTYIRALARDLGAALGCGGHLTALRRTSVGPFAVTEALDMDAFAERAAAAVSPLADAVATAFPSRRVDASEVSAVAHGRRLPAAGIAGPYGVFAPDGTALALAEDHGHESRYLVVFAPAG</sequence>
<protein>
    <recommendedName>
        <fullName evidence="5">tRNA pseudouridine synthase B</fullName>
        <ecNumber evidence="5">5.4.99.25</ecNumber>
    </recommendedName>
    <alternativeName>
        <fullName evidence="5">tRNA pseudouridine(55) synthase</fullName>
        <shortName evidence="5">Psi55 synthase</shortName>
    </alternativeName>
    <alternativeName>
        <fullName evidence="5">tRNA pseudouridylate synthase</fullName>
    </alternativeName>
    <alternativeName>
        <fullName evidence="5">tRNA-uridine isomerase</fullName>
    </alternativeName>
</protein>
<feature type="domain" description="Pseudouridine synthase II N-terminal" evidence="6">
    <location>
        <begin position="24"/>
        <end position="181"/>
    </location>
</feature>
<reference evidence="10" key="1">
    <citation type="submission" date="2016-10" db="EMBL/GenBank/DDBJ databases">
        <title>Frankia sp. NRRL B-16386 Genome sequencing.</title>
        <authorList>
            <person name="Ghodhbane-Gtari F."/>
            <person name="Swanson E."/>
            <person name="Gueddou A."/>
            <person name="Hezbri K."/>
            <person name="Ktari K."/>
            <person name="Nouioui I."/>
            <person name="Morris K."/>
            <person name="Simpson S."/>
            <person name="Abebe-Akele F."/>
            <person name="Thomas K."/>
            <person name="Gtari M."/>
            <person name="Tisa L.S."/>
        </authorList>
    </citation>
    <scope>NUCLEOTIDE SEQUENCE [LARGE SCALE GENOMIC DNA]</scope>
    <source>
        <strain evidence="10">NRRL B-16386</strain>
    </source>
</reference>
<evidence type="ECO:0000259" key="8">
    <source>
        <dbReference type="Pfam" id="PF16198"/>
    </source>
</evidence>
<dbReference type="EMBL" id="MOMC01000017">
    <property type="protein sequence ID" value="ONH31315.1"/>
    <property type="molecule type" value="Genomic_DNA"/>
</dbReference>
<feature type="domain" description="tRNA pseudouridine synthase II TruB subfamily 2 C-terminal" evidence="7">
    <location>
        <begin position="239"/>
        <end position="293"/>
    </location>
</feature>
<dbReference type="NCBIfam" id="TIGR00431">
    <property type="entry name" value="TruB"/>
    <property type="match status" value="1"/>
</dbReference>
<dbReference type="InterPro" id="IPR015225">
    <property type="entry name" value="tRNA_psdUridine_synth_fam2_C"/>
</dbReference>
<comment type="catalytic activity">
    <reaction evidence="1 5">
        <text>uridine(55) in tRNA = pseudouridine(55) in tRNA</text>
        <dbReference type="Rhea" id="RHEA:42532"/>
        <dbReference type="Rhea" id="RHEA-COMP:10101"/>
        <dbReference type="Rhea" id="RHEA-COMP:10102"/>
        <dbReference type="ChEBI" id="CHEBI:65314"/>
        <dbReference type="ChEBI" id="CHEBI:65315"/>
        <dbReference type="EC" id="5.4.99.25"/>
    </reaction>
</comment>
<comment type="similarity">
    <text evidence="2 5">Belongs to the pseudouridine synthase TruB family. Type 1 subfamily.</text>
</comment>
<keyword evidence="10" id="KW-1185">Reference proteome</keyword>
<dbReference type="InterPro" id="IPR020103">
    <property type="entry name" value="PsdUridine_synth_cat_dom_sf"/>
</dbReference>
<dbReference type="GO" id="GO:0031119">
    <property type="term" value="P:tRNA pseudouridine synthesis"/>
    <property type="evidence" value="ECO:0007669"/>
    <property type="project" value="UniProtKB-UniRule"/>
</dbReference>
<keyword evidence="4 5" id="KW-0413">Isomerase</keyword>
<gene>
    <name evidence="5" type="primary">truB</name>
    <name evidence="9" type="ORF">BL253_10345</name>
</gene>
<accession>A0A1V2IE03</accession>
<evidence type="ECO:0000313" key="9">
    <source>
        <dbReference type="EMBL" id="ONH31315.1"/>
    </source>
</evidence>
<evidence type="ECO:0000256" key="2">
    <source>
        <dbReference type="ARBA" id="ARBA00005642"/>
    </source>
</evidence>
<comment type="caution">
    <text evidence="9">The sequence shown here is derived from an EMBL/GenBank/DDBJ whole genome shotgun (WGS) entry which is preliminary data.</text>
</comment>
<dbReference type="EC" id="5.4.99.25" evidence="5"/>
<dbReference type="SUPFAM" id="SSF88697">
    <property type="entry name" value="PUA domain-like"/>
    <property type="match status" value="1"/>
</dbReference>
<evidence type="ECO:0000256" key="4">
    <source>
        <dbReference type="ARBA" id="ARBA00023235"/>
    </source>
</evidence>